<accession>A0ABX5XYQ4</accession>
<evidence type="ECO:0000313" key="2">
    <source>
        <dbReference type="Proteomes" id="UP000318081"/>
    </source>
</evidence>
<dbReference type="RefSeq" id="WP_145218705.1">
    <property type="nucleotide sequence ID" value="NZ_CP036432.1"/>
</dbReference>
<evidence type="ECO:0000313" key="1">
    <source>
        <dbReference type="EMBL" id="QDV87172.1"/>
    </source>
</evidence>
<reference evidence="1 2" key="1">
    <citation type="submission" date="2019-02" db="EMBL/GenBank/DDBJ databases">
        <title>Deep-cultivation of Planctomycetes and their phenomic and genomic characterization uncovers novel biology.</title>
        <authorList>
            <person name="Wiegand S."/>
            <person name="Jogler M."/>
            <person name="Boedeker C."/>
            <person name="Pinto D."/>
            <person name="Vollmers J."/>
            <person name="Rivas-Marin E."/>
            <person name="Kohn T."/>
            <person name="Peeters S.H."/>
            <person name="Heuer A."/>
            <person name="Rast P."/>
            <person name="Oberbeckmann S."/>
            <person name="Bunk B."/>
            <person name="Jeske O."/>
            <person name="Meyerdierks A."/>
            <person name="Storesund J.E."/>
            <person name="Kallscheuer N."/>
            <person name="Luecker S."/>
            <person name="Lage O.M."/>
            <person name="Pohl T."/>
            <person name="Merkel B.J."/>
            <person name="Hornburger P."/>
            <person name="Mueller R.-W."/>
            <person name="Bruemmer F."/>
            <person name="Labrenz M."/>
            <person name="Spormann A.M."/>
            <person name="Op den Camp H."/>
            <person name="Overmann J."/>
            <person name="Amann R."/>
            <person name="Jetten M.S.M."/>
            <person name="Mascher T."/>
            <person name="Medema M.H."/>
            <person name="Devos D.P."/>
            <person name="Kaster A.-K."/>
            <person name="Ovreas L."/>
            <person name="Rohde M."/>
            <person name="Galperin M.Y."/>
            <person name="Jogler C."/>
        </authorList>
    </citation>
    <scope>NUCLEOTIDE SEQUENCE [LARGE SCALE GENOMIC DNA]</scope>
    <source>
        <strain evidence="1 2">TBK1r</strain>
    </source>
</reference>
<gene>
    <name evidence="1" type="ORF">TBK1r_62010</name>
</gene>
<sequence length="77" mass="8790">MRSIDRSNAYLAKRLKAENPPLLRRVECGELSMKEAAIRAGIIRRYFSCIDGDVESAARKLLKHYDREQLVAAISRV</sequence>
<dbReference type="Proteomes" id="UP000318081">
    <property type="component" value="Chromosome"/>
</dbReference>
<name>A0ABX5XYQ4_9BACT</name>
<keyword evidence="2" id="KW-1185">Reference proteome</keyword>
<organism evidence="1 2">
    <name type="scientific">Stieleria magnilauensis</name>
    <dbReference type="NCBI Taxonomy" id="2527963"/>
    <lineage>
        <taxon>Bacteria</taxon>
        <taxon>Pseudomonadati</taxon>
        <taxon>Planctomycetota</taxon>
        <taxon>Planctomycetia</taxon>
        <taxon>Pirellulales</taxon>
        <taxon>Pirellulaceae</taxon>
        <taxon>Stieleria</taxon>
    </lineage>
</organism>
<dbReference type="EMBL" id="CP036432">
    <property type="protein sequence ID" value="QDV87172.1"/>
    <property type="molecule type" value="Genomic_DNA"/>
</dbReference>
<evidence type="ECO:0008006" key="3">
    <source>
        <dbReference type="Google" id="ProtNLM"/>
    </source>
</evidence>
<proteinExistence type="predicted"/>
<protein>
    <recommendedName>
        <fullName evidence="3">HTH cro/C1-type domain-containing protein</fullName>
    </recommendedName>
</protein>